<dbReference type="GO" id="GO:0005737">
    <property type="term" value="C:cytoplasm"/>
    <property type="evidence" value="ECO:0007669"/>
    <property type="project" value="TreeGrafter"/>
</dbReference>
<dbReference type="PANTHER" id="PTHR30502">
    <property type="entry name" value="2-KETO-3-DEOXY-L-RHAMNONATE ALDOLASE"/>
    <property type="match status" value="1"/>
</dbReference>
<gene>
    <name evidence="5" type="ORF">AOC36_10285</name>
</gene>
<dbReference type="GO" id="GO:0016832">
    <property type="term" value="F:aldehyde-lyase activity"/>
    <property type="evidence" value="ECO:0007669"/>
    <property type="project" value="TreeGrafter"/>
</dbReference>
<dbReference type="InterPro" id="IPR050251">
    <property type="entry name" value="HpcH-HpaI_aldolase"/>
</dbReference>
<dbReference type="Pfam" id="PF03328">
    <property type="entry name" value="HpcH_HpaI"/>
    <property type="match status" value="1"/>
</dbReference>
<evidence type="ECO:0000259" key="4">
    <source>
        <dbReference type="Pfam" id="PF03328"/>
    </source>
</evidence>
<keyword evidence="3" id="KW-0456">Lyase</keyword>
<dbReference type="PANTHER" id="PTHR30502:SF0">
    <property type="entry name" value="PHOSPHOENOLPYRUVATE CARBOXYLASE FAMILY PROTEIN"/>
    <property type="match status" value="1"/>
</dbReference>
<dbReference type="InterPro" id="IPR040442">
    <property type="entry name" value="Pyrv_kinase-like_dom_sf"/>
</dbReference>
<protein>
    <recommendedName>
        <fullName evidence="4">HpcH/HpaI aldolase/citrate lyase domain-containing protein</fullName>
    </recommendedName>
</protein>
<dbReference type="Proteomes" id="UP000063781">
    <property type="component" value="Chromosome"/>
</dbReference>
<name>A0A0X8H1H0_9FIRM</name>
<dbReference type="RefSeq" id="WP_067633974.1">
    <property type="nucleotide sequence ID" value="NZ_CP013213.1"/>
</dbReference>
<dbReference type="AlphaFoldDB" id="A0A0X8H1H0"/>
<evidence type="ECO:0000256" key="1">
    <source>
        <dbReference type="ARBA" id="ARBA00005568"/>
    </source>
</evidence>
<dbReference type="OrthoDB" id="86160at2"/>
<dbReference type="SUPFAM" id="SSF51621">
    <property type="entry name" value="Phosphoenolpyruvate/pyruvate domain"/>
    <property type="match status" value="1"/>
</dbReference>
<evidence type="ECO:0000313" key="5">
    <source>
        <dbReference type="EMBL" id="AMC94345.1"/>
    </source>
</evidence>
<evidence type="ECO:0000256" key="3">
    <source>
        <dbReference type="ARBA" id="ARBA00023239"/>
    </source>
</evidence>
<comment type="similarity">
    <text evidence="1">Belongs to the HpcH/HpaI aldolase family.</text>
</comment>
<feature type="domain" description="HpcH/HpaI aldolase/citrate lyase" evidence="4">
    <location>
        <begin position="23"/>
        <end position="198"/>
    </location>
</feature>
<dbReference type="STRING" id="1514105.AOC36_10285"/>
<keyword evidence="6" id="KW-1185">Reference proteome</keyword>
<dbReference type="Gene3D" id="3.20.20.60">
    <property type="entry name" value="Phosphoenolpyruvate-binding domains"/>
    <property type="match status" value="1"/>
</dbReference>
<evidence type="ECO:0000313" key="6">
    <source>
        <dbReference type="Proteomes" id="UP000063781"/>
    </source>
</evidence>
<keyword evidence="2" id="KW-0479">Metal-binding</keyword>
<organism evidence="5 6">
    <name type="scientific">Erysipelothrix larvae</name>
    <dbReference type="NCBI Taxonomy" id="1514105"/>
    <lineage>
        <taxon>Bacteria</taxon>
        <taxon>Bacillati</taxon>
        <taxon>Bacillota</taxon>
        <taxon>Erysipelotrichia</taxon>
        <taxon>Erysipelotrichales</taxon>
        <taxon>Erysipelotrichaceae</taxon>
        <taxon>Erysipelothrix</taxon>
    </lineage>
</organism>
<proteinExistence type="inferred from homology"/>
<reference evidence="5 6" key="1">
    <citation type="submission" date="2015-10" db="EMBL/GenBank/DDBJ databases">
        <title>Erysipelothrix larvae sp. LV19 isolated from the larval gut of the rhinoceros beetle, Trypoxylus dichotomus.</title>
        <authorList>
            <person name="Lim S."/>
            <person name="Kim B.-C."/>
        </authorList>
    </citation>
    <scope>NUCLEOTIDE SEQUENCE [LARGE SCALE GENOMIC DNA]</scope>
    <source>
        <strain evidence="5 6">LV19</strain>
    </source>
</reference>
<dbReference type="GO" id="GO:0046872">
    <property type="term" value="F:metal ion binding"/>
    <property type="evidence" value="ECO:0007669"/>
    <property type="project" value="UniProtKB-KW"/>
</dbReference>
<dbReference type="InterPro" id="IPR005000">
    <property type="entry name" value="Aldolase/citrate-lyase_domain"/>
</dbReference>
<dbReference type="InterPro" id="IPR015813">
    <property type="entry name" value="Pyrv/PenolPyrv_kinase-like_dom"/>
</dbReference>
<sequence>MNKKHGILVKIVDTFALPRMMKDNGFDLIFYDLEHGVLSQSRMHDLIMYGNAIGLDSWVRVCEGTKSEIARIADCGASGIMVPMIESKEQAQNLVDYCKYGPIGKRSYAGGANTQYGPSGSHQNNMNEINKKMNVIIQIESQKGVDNVDEILSVPGIDVVIVGPVDLGISMGLVDQKEHPDLLKAIKKVSDASKKYGHQFGIIGTPSLCEIFKKELDVVVDYNDLSLIRDGLVRSHQNYIERINNDE</sequence>
<accession>A0A0X8H1H0</accession>
<dbReference type="EMBL" id="CP013213">
    <property type="protein sequence ID" value="AMC94345.1"/>
    <property type="molecule type" value="Genomic_DNA"/>
</dbReference>
<dbReference type="KEGG" id="erl:AOC36_10285"/>
<evidence type="ECO:0000256" key="2">
    <source>
        <dbReference type="ARBA" id="ARBA00022723"/>
    </source>
</evidence>